<dbReference type="CDD" id="cd00719">
    <property type="entry name" value="GIY-YIG_SF"/>
    <property type="match status" value="1"/>
</dbReference>
<dbReference type="Pfam" id="PF01541">
    <property type="entry name" value="GIY-YIG"/>
    <property type="match status" value="1"/>
</dbReference>
<sequence>MNPQTYRKDALRGLPDTAGVYALCDLDNVPIYIGQATASKDTSIRKRVQRHLTSARSDVIANRQLDVWEIAYVRGWECEGEYPRKELESQLVEFYDNQSPLVNGTIPTLLGSPLQEAPKAIAIQVMPDDLISVRLNPAIRFPRQAETFTQLLDYVLNVYDKPHLRRALCVHHARMAKYLEAFLDT</sequence>
<comment type="caution">
    <text evidence="2">The sequence shown here is derived from an EMBL/GenBank/DDBJ whole genome shotgun (WGS) entry which is preliminary data.</text>
</comment>
<gene>
    <name evidence="2" type="ORF">HNQ40_001186</name>
</gene>
<dbReference type="InterPro" id="IPR035901">
    <property type="entry name" value="GIY-YIG_endonuc_sf"/>
</dbReference>
<evidence type="ECO:0000313" key="3">
    <source>
        <dbReference type="Proteomes" id="UP000541810"/>
    </source>
</evidence>
<dbReference type="AlphaFoldDB" id="A0A7X0H530"/>
<protein>
    <recommendedName>
        <fullName evidence="1">GIY-YIG domain-containing protein</fullName>
    </recommendedName>
</protein>
<dbReference type="RefSeq" id="WP_184676962.1">
    <property type="nucleotide sequence ID" value="NZ_JACHGY010000001.1"/>
</dbReference>
<dbReference type="Gene3D" id="3.40.1440.10">
    <property type="entry name" value="GIY-YIG endonuclease"/>
    <property type="match status" value="1"/>
</dbReference>
<accession>A0A7X0H530</accession>
<dbReference type="InterPro" id="IPR000305">
    <property type="entry name" value="GIY-YIG_endonuc"/>
</dbReference>
<organism evidence="2 3">
    <name type="scientific">Algisphaera agarilytica</name>
    <dbReference type="NCBI Taxonomy" id="1385975"/>
    <lineage>
        <taxon>Bacteria</taxon>
        <taxon>Pseudomonadati</taxon>
        <taxon>Planctomycetota</taxon>
        <taxon>Phycisphaerae</taxon>
        <taxon>Phycisphaerales</taxon>
        <taxon>Phycisphaeraceae</taxon>
        <taxon>Algisphaera</taxon>
    </lineage>
</organism>
<dbReference type="EMBL" id="JACHGY010000001">
    <property type="protein sequence ID" value="MBB6429380.1"/>
    <property type="molecule type" value="Genomic_DNA"/>
</dbReference>
<evidence type="ECO:0000313" key="2">
    <source>
        <dbReference type="EMBL" id="MBB6429380.1"/>
    </source>
</evidence>
<dbReference type="PROSITE" id="PS50164">
    <property type="entry name" value="GIY_YIG"/>
    <property type="match status" value="1"/>
</dbReference>
<dbReference type="Proteomes" id="UP000541810">
    <property type="component" value="Unassembled WGS sequence"/>
</dbReference>
<evidence type="ECO:0000259" key="1">
    <source>
        <dbReference type="PROSITE" id="PS50164"/>
    </source>
</evidence>
<keyword evidence="3" id="KW-1185">Reference proteome</keyword>
<proteinExistence type="predicted"/>
<reference evidence="2 3" key="1">
    <citation type="submission" date="2020-08" db="EMBL/GenBank/DDBJ databases">
        <title>Genomic Encyclopedia of Type Strains, Phase IV (KMG-IV): sequencing the most valuable type-strain genomes for metagenomic binning, comparative biology and taxonomic classification.</title>
        <authorList>
            <person name="Goeker M."/>
        </authorList>
    </citation>
    <scope>NUCLEOTIDE SEQUENCE [LARGE SCALE GENOMIC DNA]</scope>
    <source>
        <strain evidence="2 3">DSM 103725</strain>
    </source>
</reference>
<name>A0A7X0H530_9BACT</name>
<feature type="domain" description="GIY-YIG" evidence="1">
    <location>
        <begin position="16"/>
        <end position="104"/>
    </location>
</feature>